<keyword evidence="4" id="KW-0653">Protein transport</keyword>
<proteinExistence type="predicted"/>
<dbReference type="PROSITE" id="PS51472">
    <property type="entry name" value="RRM_NUP35"/>
    <property type="match status" value="1"/>
</dbReference>
<dbReference type="SUPFAM" id="SSF54928">
    <property type="entry name" value="RNA-binding domain, RBD"/>
    <property type="match status" value="1"/>
</dbReference>
<evidence type="ECO:0000256" key="5">
    <source>
        <dbReference type="ARBA" id="ARBA00023010"/>
    </source>
</evidence>
<dbReference type="GO" id="GO:0015031">
    <property type="term" value="P:protein transport"/>
    <property type="evidence" value="ECO:0007669"/>
    <property type="project" value="UniProtKB-KW"/>
</dbReference>
<dbReference type="InterPro" id="IPR007846">
    <property type="entry name" value="RRM_NUP35_dom"/>
</dbReference>
<gene>
    <name evidence="11" type="ORF">ACHAWO_001756</name>
</gene>
<dbReference type="InterPro" id="IPR012677">
    <property type="entry name" value="Nucleotide-bd_a/b_plait_sf"/>
</dbReference>
<evidence type="ECO:0000313" key="11">
    <source>
        <dbReference type="EMBL" id="KAL3778090.1"/>
    </source>
</evidence>
<feature type="region of interest" description="Disordered" evidence="9">
    <location>
        <begin position="1"/>
        <end position="83"/>
    </location>
</feature>
<comment type="subcellular location">
    <subcellularLocation>
        <location evidence="1">Nucleus</location>
        <location evidence="1">Nuclear pore complex</location>
    </subcellularLocation>
</comment>
<evidence type="ECO:0000259" key="10">
    <source>
        <dbReference type="PROSITE" id="PS51472"/>
    </source>
</evidence>
<dbReference type="GO" id="GO:0005643">
    <property type="term" value="C:nuclear pore"/>
    <property type="evidence" value="ECO:0007669"/>
    <property type="project" value="UniProtKB-SubCell"/>
</dbReference>
<protein>
    <recommendedName>
        <fullName evidence="10">RRM Nup35-type domain-containing protein</fullName>
    </recommendedName>
</protein>
<evidence type="ECO:0000256" key="2">
    <source>
        <dbReference type="ARBA" id="ARBA00022448"/>
    </source>
</evidence>
<keyword evidence="5" id="KW-0811">Translocation</keyword>
<organism evidence="11 12">
    <name type="scientific">Cyclotella atomus</name>
    <dbReference type="NCBI Taxonomy" id="382360"/>
    <lineage>
        <taxon>Eukaryota</taxon>
        <taxon>Sar</taxon>
        <taxon>Stramenopiles</taxon>
        <taxon>Ochrophyta</taxon>
        <taxon>Bacillariophyta</taxon>
        <taxon>Coscinodiscophyceae</taxon>
        <taxon>Thalassiosirophycidae</taxon>
        <taxon>Stephanodiscales</taxon>
        <taxon>Stephanodiscaceae</taxon>
        <taxon>Cyclotella</taxon>
    </lineage>
</organism>
<evidence type="ECO:0000256" key="7">
    <source>
        <dbReference type="ARBA" id="ARBA00023242"/>
    </source>
</evidence>
<reference evidence="11 12" key="1">
    <citation type="submission" date="2024-10" db="EMBL/GenBank/DDBJ databases">
        <title>Updated reference genomes for cyclostephanoid diatoms.</title>
        <authorList>
            <person name="Roberts W.R."/>
            <person name="Alverson A.J."/>
        </authorList>
    </citation>
    <scope>NUCLEOTIDE SEQUENCE [LARGE SCALE GENOMIC DNA]</scope>
    <source>
        <strain evidence="11 12">AJA010-31</strain>
    </source>
</reference>
<dbReference type="Proteomes" id="UP001530400">
    <property type="component" value="Unassembled WGS sequence"/>
</dbReference>
<feature type="domain" description="RRM Nup35-type" evidence="10">
    <location>
        <begin position="96"/>
        <end position="182"/>
    </location>
</feature>
<dbReference type="PANTHER" id="PTHR21527">
    <property type="entry name" value="NUCLEOPORIN NUP35"/>
    <property type="match status" value="1"/>
</dbReference>
<dbReference type="PANTHER" id="PTHR21527:SF6">
    <property type="entry name" value="NUCLEOPORIN NUP35"/>
    <property type="match status" value="1"/>
</dbReference>
<keyword evidence="3 8" id="KW-0509">mRNA transport</keyword>
<dbReference type="Pfam" id="PF05172">
    <property type="entry name" value="RRM_Nup35"/>
    <property type="match status" value="1"/>
</dbReference>
<evidence type="ECO:0000256" key="9">
    <source>
        <dbReference type="SAM" id="MobiDB-lite"/>
    </source>
</evidence>
<dbReference type="Gene3D" id="3.30.70.330">
    <property type="match status" value="1"/>
</dbReference>
<evidence type="ECO:0000313" key="12">
    <source>
        <dbReference type="Proteomes" id="UP001530400"/>
    </source>
</evidence>
<feature type="compositionally biased region" description="Basic and acidic residues" evidence="9">
    <location>
        <begin position="19"/>
        <end position="28"/>
    </location>
</feature>
<evidence type="ECO:0000256" key="6">
    <source>
        <dbReference type="ARBA" id="ARBA00023132"/>
    </source>
</evidence>
<keyword evidence="7 8" id="KW-0539">Nucleus</keyword>
<feature type="compositionally biased region" description="Polar residues" evidence="9">
    <location>
        <begin position="29"/>
        <end position="40"/>
    </location>
</feature>
<keyword evidence="2 8" id="KW-0813">Transport</keyword>
<keyword evidence="6 8" id="KW-0906">Nuclear pore complex</keyword>
<sequence length="255" mass="27717">MSLFTNQPPPTGAPFGLRQRRDTEKTDENANPNNAKTTLFDSKPKVRAPPRVFLATSTKSALRTTAAAPSTLPPSSKEHTNSSQALTLIHNPPSSDESSHWILAHGFRTEPQFQSLLRRLESCGTITSSRGSRKSLNNWIAVRYSSVLAAHKALCQNGSIVSVAGTTMVVGVQSFVGSDVEAKLGIDIYNSGDKGEEDLGLYSLVGCGVRELPVVDDSEVLLINGGEERRMIEEEDERSRLDGVCGKVLAWFFGW</sequence>
<dbReference type="InterPro" id="IPR035979">
    <property type="entry name" value="RBD_domain_sf"/>
</dbReference>
<evidence type="ECO:0000256" key="3">
    <source>
        <dbReference type="ARBA" id="ARBA00022816"/>
    </source>
</evidence>
<name>A0ABD3NPL9_9STRA</name>
<keyword evidence="12" id="KW-1185">Reference proteome</keyword>
<evidence type="ECO:0000256" key="8">
    <source>
        <dbReference type="PROSITE-ProRule" id="PRU00804"/>
    </source>
</evidence>
<evidence type="ECO:0000256" key="4">
    <source>
        <dbReference type="ARBA" id="ARBA00022927"/>
    </source>
</evidence>
<evidence type="ECO:0000256" key="1">
    <source>
        <dbReference type="ARBA" id="ARBA00004567"/>
    </source>
</evidence>
<dbReference type="GO" id="GO:0051028">
    <property type="term" value="P:mRNA transport"/>
    <property type="evidence" value="ECO:0007669"/>
    <property type="project" value="UniProtKB-UniRule"/>
</dbReference>
<comment type="caution">
    <text evidence="11">The sequence shown here is derived from an EMBL/GenBank/DDBJ whole genome shotgun (WGS) entry which is preliminary data.</text>
</comment>
<dbReference type="AlphaFoldDB" id="A0ABD3NPL9"/>
<accession>A0ABD3NPL9</accession>
<dbReference type="EMBL" id="JALLPJ020001006">
    <property type="protein sequence ID" value="KAL3778090.1"/>
    <property type="molecule type" value="Genomic_DNA"/>
</dbReference>